<organism evidence="1 2">
    <name type="scientific">Caballeronia glathei</name>
    <dbReference type="NCBI Taxonomy" id="60547"/>
    <lineage>
        <taxon>Bacteria</taxon>
        <taxon>Pseudomonadati</taxon>
        <taxon>Pseudomonadota</taxon>
        <taxon>Betaproteobacteria</taxon>
        <taxon>Burkholderiales</taxon>
        <taxon>Burkholderiaceae</taxon>
        <taxon>Caballeronia</taxon>
    </lineage>
</organism>
<gene>
    <name evidence="1" type="ORF">BG61_14030</name>
</gene>
<evidence type="ECO:0000313" key="2">
    <source>
        <dbReference type="Proteomes" id="UP000027466"/>
    </source>
</evidence>
<name>A0A069PMV6_9BURK</name>
<comment type="caution">
    <text evidence="1">The sequence shown here is derived from an EMBL/GenBank/DDBJ whole genome shotgun (WGS) entry which is preliminary data.</text>
</comment>
<dbReference type="AlphaFoldDB" id="A0A069PMV6"/>
<dbReference type="EMBL" id="JFHC01000021">
    <property type="protein sequence ID" value="KDR42028.1"/>
    <property type="molecule type" value="Genomic_DNA"/>
</dbReference>
<evidence type="ECO:0000313" key="1">
    <source>
        <dbReference type="EMBL" id="KDR42028.1"/>
    </source>
</evidence>
<protein>
    <submittedName>
        <fullName evidence="1">Anti-sigma factor</fullName>
    </submittedName>
</protein>
<proteinExistence type="predicted"/>
<dbReference type="RefSeq" id="WP_035938870.1">
    <property type="nucleotide sequence ID" value="NZ_CADFFX010000024.1"/>
</dbReference>
<dbReference type="Proteomes" id="UP000027466">
    <property type="component" value="Unassembled WGS sequence"/>
</dbReference>
<keyword evidence="2" id="KW-1185">Reference proteome</keyword>
<dbReference type="STRING" id="60547.GCA_000751215_06049"/>
<reference evidence="1 2" key="1">
    <citation type="submission" date="2014-03" db="EMBL/GenBank/DDBJ databases">
        <title>Draft Genome Sequences of Four Burkholderia Strains.</title>
        <authorList>
            <person name="Liu X.Y."/>
            <person name="Li C.X."/>
            <person name="Xu J.H."/>
        </authorList>
    </citation>
    <scope>NUCLEOTIDE SEQUENCE [LARGE SCALE GENOMIC DNA]</scope>
    <source>
        <strain evidence="1 2">DSM 50014</strain>
    </source>
</reference>
<sequence>MNIDDTLLMAYVDNALSPDERQCVEKKLDGSAEAASHVALLRASRLPYQQAFAHQKLPPVPENLKRKIEQMVRAFASNDETIEQYGGGIAVPMQGRCTPRVAPAWLAVAFVAGAFGWAGLLRLGPGATPDIMSASASLESQGASPWVRAAANYQQLYTRDTLAHLDPDLRLSERIVDEIRRDDGIAVSIPDLSSMGLEFKRVQRLRFHDKPLVQIVYLPKSGGSPVALCVTKEAKPDHAIAAQDIDDMDVVTWRQAQQGYALIGKTDGMDLNMLGKQLSEGGGEQLY</sequence>
<accession>A0A069PMV6</accession>